<dbReference type="PIRSF" id="PIRSF028304">
    <property type="entry name" value="UCP028304"/>
    <property type="match status" value="1"/>
</dbReference>
<dbReference type="OrthoDB" id="9763676at2"/>
<dbReference type="NCBIfam" id="TIGR03359">
    <property type="entry name" value="VI_chp_6"/>
    <property type="match status" value="1"/>
</dbReference>
<protein>
    <submittedName>
        <fullName evidence="1">Type VI secretion system protein ImpG</fullName>
    </submittedName>
</protein>
<accession>A0A1I4NTS9</accession>
<name>A0A1I4NTS9_9BURK</name>
<dbReference type="RefSeq" id="WP_093388610.1">
    <property type="nucleotide sequence ID" value="NZ_FOTW01000014.1"/>
</dbReference>
<dbReference type="Proteomes" id="UP000199470">
    <property type="component" value="Unassembled WGS sequence"/>
</dbReference>
<keyword evidence="2" id="KW-1185">Reference proteome</keyword>
<dbReference type="EMBL" id="FOTW01000014">
    <property type="protein sequence ID" value="SFM18697.1"/>
    <property type="molecule type" value="Genomic_DNA"/>
</dbReference>
<dbReference type="AlphaFoldDB" id="A0A1I4NTS9"/>
<dbReference type="PANTHER" id="PTHR35370:SF1">
    <property type="entry name" value="TYPE VI SECRETION SYSTEM COMPONENT TSSF1"/>
    <property type="match status" value="1"/>
</dbReference>
<dbReference type="Pfam" id="PF05947">
    <property type="entry name" value="T6SS_TssF"/>
    <property type="match status" value="1"/>
</dbReference>
<gene>
    <name evidence="1" type="ORF">SAMN02982985_03111</name>
</gene>
<sequence>MSKDILPFYEREHSNVALLIREFAEQYPQLASVLGIIDGVCEDPSVLRIIEALVMMGARILQQLEDSYPQFTDTLLNVNYPHYTRPFPSTSIARVDYDGADTKTMSTVTTIPRGALLNSLEHKNVICQFRTTYPVTIAPMIISRAEFFTHFRAPPALRLPVEASTLIDIVIEGTCATLPLDRLALPSLRVFIDGDPSLRATLQDTLMMRAVRAYVEANDDGQWHPLKGSPLASAGYADDEALIPFKATSHPAYRLISEYFTYPAKFNFIDIDLASIRKELPPDSQQLTLHLAIVGIGADSDIARVLKPLSNKNLLLSCTPVVNLFKRAASPIDLTQTKAEYPLIASAEQAAAFEIHSVDAVHVVRDTPKGSTVTQFYPYYSMRHGLAGDRKGHYWHTRRDSIIAQTSPGYETHIALTDIDLNPLALETATISAELTCTNRDLPNSLRVGQANGDLKLERAPANYPIRLLRKPTPTYRFPAEAHWRLISLLALNHHSLVQQDLDAFTEMLTLHNLPQSAVQQHQIKGIVGLAYRRTRVWLKDAHGGGRVSGIEVHLTIDEDAFVGSGLHSFIQVMDRFLGLYADLNSFTQLIVFSTATGKEIARCNPRSGDSTIA</sequence>
<dbReference type="STRING" id="758825.SAMN02982985_03111"/>
<evidence type="ECO:0000313" key="1">
    <source>
        <dbReference type="EMBL" id="SFM18697.1"/>
    </source>
</evidence>
<reference evidence="1 2" key="1">
    <citation type="submission" date="2016-10" db="EMBL/GenBank/DDBJ databases">
        <authorList>
            <person name="de Groot N.N."/>
        </authorList>
    </citation>
    <scope>NUCLEOTIDE SEQUENCE [LARGE SCALE GENOMIC DNA]</scope>
    <source>
        <strain evidence="1 2">ATCC 43154</strain>
    </source>
</reference>
<dbReference type="InterPro" id="IPR010272">
    <property type="entry name" value="T6SS_TssF"/>
</dbReference>
<proteinExistence type="predicted"/>
<organism evidence="1 2">
    <name type="scientific">Rugamonas rubra</name>
    <dbReference type="NCBI Taxonomy" id="758825"/>
    <lineage>
        <taxon>Bacteria</taxon>
        <taxon>Pseudomonadati</taxon>
        <taxon>Pseudomonadota</taxon>
        <taxon>Betaproteobacteria</taxon>
        <taxon>Burkholderiales</taxon>
        <taxon>Oxalobacteraceae</taxon>
        <taxon>Telluria group</taxon>
        <taxon>Rugamonas</taxon>
    </lineage>
</organism>
<evidence type="ECO:0000313" key="2">
    <source>
        <dbReference type="Proteomes" id="UP000199470"/>
    </source>
</evidence>
<dbReference type="PANTHER" id="PTHR35370">
    <property type="entry name" value="CYTOPLASMIC PROTEIN-RELATED-RELATED"/>
    <property type="match status" value="1"/>
</dbReference>